<feature type="transmembrane region" description="Helical" evidence="7">
    <location>
        <begin position="35"/>
        <end position="56"/>
    </location>
</feature>
<comment type="similarity">
    <text evidence="7">Belongs to the binding-protein-dependent transport system permease family.</text>
</comment>
<dbReference type="CDD" id="cd06261">
    <property type="entry name" value="TM_PBP2"/>
    <property type="match status" value="1"/>
</dbReference>
<proteinExistence type="inferred from homology"/>
<feature type="transmembrane region" description="Helical" evidence="7">
    <location>
        <begin position="287"/>
        <end position="306"/>
    </location>
</feature>
<evidence type="ECO:0000313" key="10">
    <source>
        <dbReference type="Proteomes" id="UP001501490"/>
    </source>
</evidence>
<reference evidence="10" key="1">
    <citation type="journal article" date="2019" name="Int. J. Syst. Evol. Microbiol.">
        <title>The Global Catalogue of Microorganisms (GCM) 10K type strain sequencing project: providing services to taxonomists for standard genome sequencing and annotation.</title>
        <authorList>
            <consortium name="The Broad Institute Genomics Platform"/>
            <consortium name="The Broad Institute Genome Sequencing Center for Infectious Disease"/>
            <person name="Wu L."/>
            <person name="Ma J."/>
        </authorList>
    </citation>
    <scope>NUCLEOTIDE SEQUENCE [LARGE SCALE GENOMIC DNA]</scope>
    <source>
        <strain evidence="10">JCM 16929</strain>
    </source>
</reference>
<feature type="transmembrane region" description="Helical" evidence="7">
    <location>
        <begin position="95"/>
        <end position="118"/>
    </location>
</feature>
<keyword evidence="3" id="KW-1003">Cell membrane</keyword>
<keyword evidence="10" id="KW-1185">Reference proteome</keyword>
<evidence type="ECO:0000256" key="5">
    <source>
        <dbReference type="ARBA" id="ARBA00022989"/>
    </source>
</evidence>
<evidence type="ECO:0000259" key="8">
    <source>
        <dbReference type="PROSITE" id="PS50928"/>
    </source>
</evidence>
<dbReference type="PANTHER" id="PTHR30193:SF41">
    <property type="entry name" value="DIACETYLCHITOBIOSE UPTAKE SYSTEM PERMEASE PROTEIN NGCF"/>
    <property type="match status" value="1"/>
</dbReference>
<dbReference type="InterPro" id="IPR000515">
    <property type="entry name" value="MetI-like"/>
</dbReference>
<dbReference type="EMBL" id="BAABAB010000044">
    <property type="protein sequence ID" value="GAA3637106.1"/>
    <property type="molecule type" value="Genomic_DNA"/>
</dbReference>
<evidence type="ECO:0000256" key="7">
    <source>
        <dbReference type="RuleBase" id="RU363032"/>
    </source>
</evidence>
<comment type="caution">
    <text evidence="9">The sequence shown here is derived from an EMBL/GenBank/DDBJ whole genome shotgun (WGS) entry which is preliminary data.</text>
</comment>
<keyword evidence="2 7" id="KW-0813">Transport</keyword>
<sequence>MSATVTATGGSATAAGKRLPRRGATAAQRRQWGAAYALVLPFFVIFLAMIVVPLFYSGYLSLFRKKLIGGVTFSGLENYARALTDPSFLSGVGRMGLFLIIQVPMMLVLAIFFALALDSGMMRLAKFSRLAIYVPYAVPGVVATLMWGFLYGPDFGPFAQIAAWFGAAAPQFFSTRGMFFSIMNIVNWEFIGYNMIILYAALRSIPAELYEAARVDGAGEVRVAWSIKIPSIRPAILLTVIFSIIGTFQLFNEPKLMSTLAPTVIGTDWSPNLYAYNLAFINQDTNYAAAIAFLLGFVIAVLSYIFQLGTSRKERRS</sequence>
<evidence type="ECO:0000256" key="6">
    <source>
        <dbReference type="ARBA" id="ARBA00023136"/>
    </source>
</evidence>
<evidence type="ECO:0000256" key="4">
    <source>
        <dbReference type="ARBA" id="ARBA00022692"/>
    </source>
</evidence>
<protein>
    <submittedName>
        <fullName evidence="9">Sugar ABC transporter permease</fullName>
    </submittedName>
</protein>
<feature type="transmembrane region" description="Helical" evidence="7">
    <location>
        <begin position="130"/>
        <end position="149"/>
    </location>
</feature>
<dbReference type="InterPro" id="IPR051393">
    <property type="entry name" value="ABC_transporter_permease"/>
</dbReference>
<evidence type="ECO:0000256" key="2">
    <source>
        <dbReference type="ARBA" id="ARBA00022448"/>
    </source>
</evidence>
<accession>A0ABP7APX1</accession>
<feature type="transmembrane region" description="Helical" evidence="7">
    <location>
        <begin position="232"/>
        <end position="251"/>
    </location>
</feature>
<dbReference type="Gene3D" id="1.10.3720.10">
    <property type="entry name" value="MetI-like"/>
    <property type="match status" value="1"/>
</dbReference>
<gene>
    <name evidence="9" type="ORF">GCM10022236_44520</name>
</gene>
<dbReference type="PROSITE" id="PS50928">
    <property type="entry name" value="ABC_TM1"/>
    <property type="match status" value="1"/>
</dbReference>
<organism evidence="9 10">
    <name type="scientific">Microlunatus ginsengisoli</name>
    <dbReference type="NCBI Taxonomy" id="363863"/>
    <lineage>
        <taxon>Bacteria</taxon>
        <taxon>Bacillati</taxon>
        <taxon>Actinomycetota</taxon>
        <taxon>Actinomycetes</taxon>
        <taxon>Propionibacteriales</taxon>
        <taxon>Propionibacteriaceae</taxon>
        <taxon>Microlunatus</taxon>
    </lineage>
</organism>
<name>A0ABP7APX1_9ACTN</name>
<feature type="domain" description="ABC transmembrane type-1" evidence="8">
    <location>
        <begin position="92"/>
        <end position="306"/>
    </location>
</feature>
<dbReference type="InterPro" id="IPR035906">
    <property type="entry name" value="MetI-like_sf"/>
</dbReference>
<evidence type="ECO:0000256" key="3">
    <source>
        <dbReference type="ARBA" id="ARBA00022475"/>
    </source>
</evidence>
<dbReference type="SUPFAM" id="SSF161098">
    <property type="entry name" value="MetI-like"/>
    <property type="match status" value="1"/>
</dbReference>
<dbReference type="PANTHER" id="PTHR30193">
    <property type="entry name" value="ABC TRANSPORTER PERMEASE PROTEIN"/>
    <property type="match status" value="1"/>
</dbReference>
<dbReference type="Pfam" id="PF00528">
    <property type="entry name" value="BPD_transp_1"/>
    <property type="match status" value="1"/>
</dbReference>
<keyword evidence="6 7" id="KW-0472">Membrane</keyword>
<evidence type="ECO:0000313" key="9">
    <source>
        <dbReference type="EMBL" id="GAA3637106.1"/>
    </source>
</evidence>
<evidence type="ECO:0000256" key="1">
    <source>
        <dbReference type="ARBA" id="ARBA00004651"/>
    </source>
</evidence>
<keyword evidence="4 7" id="KW-0812">Transmembrane</keyword>
<comment type="subcellular location">
    <subcellularLocation>
        <location evidence="1 7">Cell membrane</location>
        <topology evidence="1 7">Multi-pass membrane protein</topology>
    </subcellularLocation>
</comment>
<keyword evidence="5 7" id="KW-1133">Transmembrane helix</keyword>
<dbReference type="Proteomes" id="UP001501490">
    <property type="component" value="Unassembled WGS sequence"/>
</dbReference>
<dbReference type="RefSeq" id="WP_344808728.1">
    <property type="nucleotide sequence ID" value="NZ_BAABAB010000044.1"/>
</dbReference>